<accession>A0A0E9UA02</accession>
<organism evidence="1">
    <name type="scientific">Anguilla anguilla</name>
    <name type="common">European freshwater eel</name>
    <name type="synonym">Muraena anguilla</name>
    <dbReference type="NCBI Taxonomy" id="7936"/>
    <lineage>
        <taxon>Eukaryota</taxon>
        <taxon>Metazoa</taxon>
        <taxon>Chordata</taxon>
        <taxon>Craniata</taxon>
        <taxon>Vertebrata</taxon>
        <taxon>Euteleostomi</taxon>
        <taxon>Actinopterygii</taxon>
        <taxon>Neopterygii</taxon>
        <taxon>Teleostei</taxon>
        <taxon>Anguilliformes</taxon>
        <taxon>Anguillidae</taxon>
        <taxon>Anguilla</taxon>
    </lineage>
</organism>
<reference evidence="1" key="1">
    <citation type="submission" date="2014-11" db="EMBL/GenBank/DDBJ databases">
        <authorList>
            <person name="Amaro Gonzalez C."/>
        </authorList>
    </citation>
    <scope>NUCLEOTIDE SEQUENCE</scope>
</reference>
<name>A0A0E9UA02_ANGAN</name>
<reference evidence="1" key="2">
    <citation type="journal article" date="2015" name="Fish Shellfish Immunol.">
        <title>Early steps in the European eel (Anguilla anguilla)-Vibrio vulnificus interaction in the gills: Role of the RtxA13 toxin.</title>
        <authorList>
            <person name="Callol A."/>
            <person name="Pajuelo D."/>
            <person name="Ebbesson L."/>
            <person name="Teles M."/>
            <person name="MacKenzie S."/>
            <person name="Amaro C."/>
        </authorList>
    </citation>
    <scope>NUCLEOTIDE SEQUENCE</scope>
</reference>
<proteinExistence type="predicted"/>
<protein>
    <submittedName>
        <fullName evidence="1">Uncharacterized protein</fullName>
    </submittedName>
</protein>
<dbReference type="EMBL" id="GBXM01046015">
    <property type="protein sequence ID" value="JAH62562.1"/>
    <property type="molecule type" value="Transcribed_RNA"/>
</dbReference>
<sequence length="28" mass="3107">MVGRKKTEFLLLVVKGARCVCVFVCAHV</sequence>
<evidence type="ECO:0000313" key="1">
    <source>
        <dbReference type="EMBL" id="JAH62562.1"/>
    </source>
</evidence>
<dbReference type="AlphaFoldDB" id="A0A0E9UA02"/>